<reference evidence="1" key="1">
    <citation type="submission" date="2014-12" db="EMBL/GenBank/DDBJ databases">
        <title>Insight into the proteome of Arion vulgaris.</title>
        <authorList>
            <person name="Aradska J."/>
            <person name="Bulat T."/>
            <person name="Smidak R."/>
            <person name="Sarate P."/>
            <person name="Gangsoo J."/>
            <person name="Sialana F."/>
            <person name="Bilban M."/>
            <person name="Lubec G."/>
        </authorList>
    </citation>
    <scope>NUCLEOTIDE SEQUENCE</scope>
    <source>
        <tissue evidence="1">Skin</tissue>
    </source>
</reference>
<evidence type="ECO:0000313" key="1">
    <source>
        <dbReference type="EMBL" id="CEK87173.1"/>
    </source>
</evidence>
<evidence type="ECO:0008006" key="2">
    <source>
        <dbReference type="Google" id="ProtNLM"/>
    </source>
</evidence>
<accession>A0A0B7B289</accession>
<organism evidence="1">
    <name type="scientific">Arion vulgaris</name>
    <dbReference type="NCBI Taxonomy" id="1028688"/>
    <lineage>
        <taxon>Eukaryota</taxon>
        <taxon>Metazoa</taxon>
        <taxon>Spiralia</taxon>
        <taxon>Lophotrochozoa</taxon>
        <taxon>Mollusca</taxon>
        <taxon>Gastropoda</taxon>
        <taxon>Heterobranchia</taxon>
        <taxon>Euthyneura</taxon>
        <taxon>Panpulmonata</taxon>
        <taxon>Eupulmonata</taxon>
        <taxon>Stylommatophora</taxon>
        <taxon>Helicina</taxon>
        <taxon>Arionoidea</taxon>
        <taxon>Arionidae</taxon>
        <taxon>Arion</taxon>
    </lineage>
</organism>
<dbReference type="EMBL" id="HACG01040308">
    <property type="protein sequence ID" value="CEK87173.1"/>
    <property type="molecule type" value="Transcribed_RNA"/>
</dbReference>
<protein>
    <recommendedName>
        <fullName evidence="2">Reverse transcriptase domain-containing protein</fullName>
    </recommendedName>
</protein>
<dbReference type="AlphaFoldDB" id="A0A0B7B289"/>
<gene>
    <name evidence="1" type="primary">ORF157802</name>
</gene>
<name>A0A0B7B289_9EUPU</name>
<proteinExistence type="predicted"/>
<sequence length="53" mass="6037">MYHGSQSSVRTQEDMFTVKTDVKQGCVLFLLLFNIYIDKVSKIVVVLQAEQDA</sequence>